<name>A0A0C9SBI8_AMBAM</name>
<reference evidence="1" key="1">
    <citation type="journal article" date="2015" name="PLoS ONE">
        <title>An Insight into the Sialome of the Lone Star Tick, Amblyomma americanum, with a Glimpse on Its Time Dependent Gene Expression.</title>
        <authorList>
            <person name="Karim S."/>
            <person name="Ribeiro J.M."/>
        </authorList>
    </citation>
    <scope>NUCLEOTIDE SEQUENCE</scope>
    <source>
        <tissue evidence="1">Salivary gland</tissue>
    </source>
</reference>
<proteinExistence type="evidence at transcript level"/>
<evidence type="ECO:0000313" key="1">
    <source>
        <dbReference type="EMBL" id="JAG89803.1"/>
    </source>
</evidence>
<organism evidence="1">
    <name type="scientific">Amblyomma americanum</name>
    <name type="common">Lone star tick</name>
    <dbReference type="NCBI Taxonomy" id="6943"/>
    <lineage>
        <taxon>Eukaryota</taxon>
        <taxon>Metazoa</taxon>
        <taxon>Ecdysozoa</taxon>
        <taxon>Arthropoda</taxon>
        <taxon>Chelicerata</taxon>
        <taxon>Arachnida</taxon>
        <taxon>Acari</taxon>
        <taxon>Parasitiformes</taxon>
        <taxon>Ixodida</taxon>
        <taxon>Ixodoidea</taxon>
        <taxon>Ixodidae</taxon>
        <taxon>Amblyomminae</taxon>
        <taxon>Amblyomma</taxon>
    </lineage>
</organism>
<evidence type="ECO:0008006" key="2">
    <source>
        <dbReference type="Google" id="ProtNLM"/>
    </source>
</evidence>
<feature type="non-terminal residue" evidence="1">
    <location>
        <position position="1"/>
    </location>
</feature>
<dbReference type="AlphaFoldDB" id="A0A0C9SBI8"/>
<accession>A0A0C9SBI8</accession>
<sequence>PNLNTLNKIKPTQYTDKFQWCHETPTLYHITWACQKIEVAPKIPNPSAEHWEGMLSSDRKDVQIRLIRRAQLAATSSGALD</sequence>
<dbReference type="EMBL" id="GBZX01002937">
    <property type="protein sequence ID" value="JAG89803.1"/>
    <property type="molecule type" value="mRNA"/>
</dbReference>
<protein>
    <recommendedName>
        <fullName evidence="2">Tick transposon</fullName>
    </recommendedName>
</protein>